<feature type="transmembrane region" description="Helical" evidence="1">
    <location>
        <begin position="105"/>
        <end position="123"/>
    </location>
</feature>
<comment type="caution">
    <text evidence="2">The sequence shown here is derived from an EMBL/GenBank/DDBJ whole genome shotgun (WGS) entry which is preliminary data.</text>
</comment>
<feature type="transmembrane region" description="Helical" evidence="1">
    <location>
        <begin position="21"/>
        <end position="44"/>
    </location>
</feature>
<proteinExistence type="predicted"/>
<keyword evidence="3" id="KW-1185">Reference proteome</keyword>
<sequence>MLKYLFISVNPSVTNNQYRKILVMRYSLIAAFCAIFYATIFVFADVSKAAKLGLLTGFITAFLVIAVFYLLLYLNIKKHPDKLQQAKIKESDERVQLNNTRAAKIGFVAFEALSLLLMAYFYCVANLKAGILISGVITIASAIYLLSYLLLNKFS</sequence>
<dbReference type="Proteomes" id="UP001314241">
    <property type="component" value="Unassembled WGS sequence"/>
</dbReference>
<name>A0ABP0EME2_9LACO</name>
<accession>A0ABP0EME2</accession>
<keyword evidence="1" id="KW-0472">Membrane</keyword>
<evidence type="ECO:0000313" key="3">
    <source>
        <dbReference type="Proteomes" id="UP001314241"/>
    </source>
</evidence>
<feature type="transmembrane region" description="Helical" evidence="1">
    <location>
        <begin position="50"/>
        <end position="74"/>
    </location>
</feature>
<evidence type="ECO:0008006" key="4">
    <source>
        <dbReference type="Google" id="ProtNLM"/>
    </source>
</evidence>
<keyword evidence="1" id="KW-0812">Transmembrane</keyword>
<gene>
    <name evidence="2" type="ORF">R54876_GBNLAHCA_00021</name>
</gene>
<evidence type="ECO:0000256" key="1">
    <source>
        <dbReference type="SAM" id="Phobius"/>
    </source>
</evidence>
<evidence type="ECO:0000313" key="2">
    <source>
        <dbReference type="EMBL" id="CAK8053467.1"/>
    </source>
</evidence>
<feature type="transmembrane region" description="Helical" evidence="1">
    <location>
        <begin position="129"/>
        <end position="151"/>
    </location>
</feature>
<keyword evidence="1" id="KW-1133">Transmembrane helix</keyword>
<reference evidence="2 3" key="1">
    <citation type="submission" date="2024-01" db="EMBL/GenBank/DDBJ databases">
        <authorList>
            <person name="Botero Cardona J."/>
        </authorList>
    </citation>
    <scope>NUCLEOTIDE SEQUENCE [LARGE SCALE GENOMIC DNA]</scope>
    <source>
        <strain evidence="2 3">LMG 33000</strain>
    </source>
</reference>
<dbReference type="RefSeq" id="WP_349641035.1">
    <property type="nucleotide sequence ID" value="NZ_CAWVOH010000001.1"/>
</dbReference>
<dbReference type="EMBL" id="CAWVOH010000001">
    <property type="protein sequence ID" value="CAK8053467.1"/>
    <property type="molecule type" value="Genomic_DNA"/>
</dbReference>
<organism evidence="2 3">
    <name type="scientific">Eupransor demetentiae</name>
    <dbReference type="NCBI Taxonomy" id="3109584"/>
    <lineage>
        <taxon>Bacteria</taxon>
        <taxon>Bacillati</taxon>
        <taxon>Bacillota</taxon>
        <taxon>Bacilli</taxon>
        <taxon>Lactobacillales</taxon>
        <taxon>Lactobacillaceae</taxon>
        <taxon>Eupransor</taxon>
    </lineage>
</organism>
<protein>
    <recommendedName>
        <fullName evidence="4">DUF3278 domain-containing protein</fullName>
    </recommendedName>
</protein>